<gene>
    <name evidence="5" type="ORF">SDC9_27854</name>
</gene>
<feature type="domain" description="RNA-binding S4" evidence="4">
    <location>
        <begin position="3"/>
        <end position="66"/>
    </location>
</feature>
<dbReference type="Pfam" id="PF01479">
    <property type="entry name" value="S4"/>
    <property type="match status" value="1"/>
</dbReference>
<reference evidence="5" key="1">
    <citation type="submission" date="2019-08" db="EMBL/GenBank/DDBJ databases">
        <authorList>
            <person name="Kucharzyk K."/>
            <person name="Murdoch R.W."/>
            <person name="Higgins S."/>
            <person name="Loffler F."/>
        </authorList>
    </citation>
    <scope>NUCLEOTIDE SEQUENCE</scope>
</reference>
<sequence>MTQRLNKLISDSGLCSRREADRFIESGRVTINGSIAKLGAIVQEDDKVLVDGFPINIKAVAIRVAKGKQNNAQSTTSNKLSHRAKSILAQQMAAAPKSAALRKTSKNNPANKPKVEEEEIQTPPYKKFYQKGEGYKPSFASKKTNSPEREGEEGNKIHSSSRFHDPKSPHRASARREETKEFGAPRFRDSKTSGAGKFSEGRPSRSSGKPFDSKSPSTSAKSRDTKPGIAAGKLHESRPPKAQGKLGATKLINKPPRKNEK</sequence>
<evidence type="ECO:0000256" key="1">
    <source>
        <dbReference type="ARBA" id="ARBA00008348"/>
    </source>
</evidence>
<dbReference type="GO" id="GO:0003723">
    <property type="term" value="F:RNA binding"/>
    <property type="evidence" value="ECO:0007669"/>
    <property type="project" value="InterPro"/>
</dbReference>
<dbReference type="PANTHER" id="PTHR47683">
    <property type="entry name" value="PSEUDOURIDINE SYNTHASE FAMILY PROTEIN-RELATED"/>
    <property type="match status" value="1"/>
</dbReference>
<dbReference type="GO" id="GO:0006364">
    <property type="term" value="P:rRNA processing"/>
    <property type="evidence" value="ECO:0007669"/>
    <property type="project" value="UniProtKB-ARBA"/>
</dbReference>
<comment type="caution">
    <text evidence="5">The sequence shown here is derived from an EMBL/GenBank/DDBJ whole genome shotgun (WGS) entry which is preliminary data.</text>
</comment>
<comment type="similarity">
    <text evidence="1">Belongs to the pseudouridine synthase RsuA family.</text>
</comment>
<dbReference type="SMART" id="SM00363">
    <property type="entry name" value="S4"/>
    <property type="match status" value="1"/>
</dbReference>
<evidence type="ECO:0000256" key="2">
    <source>
        <dbReference type="ARBA" id="ARBA00023235"/>
    </source>
</evidence>
<dbReference type="FunFam" id="3.10.290.10:FF:000003">
    <property type="entry name" value="Pseudouridine synthase"/>
    <property type="match status" value="1"/>
</dbReference>
<evidence type="ECO:0000259" key="4">
    <source>
        <dbReference type="SMART" id="SM00363"/>
    </source>
</evidence>
<dbReference type="GO" id="GO:0009982">
    <property type="term" value="F:pseudouridine synthase activity"/>
    <property type="evidence" value="ECO:0007669"/>
    <property type="project" value="UniProtKB-ARBA"/>
</dbReference>
<dbReference type="EMBL" id="VSSQ01000156">
    <property type="protein sequence ID" value="MPL81920.1"/>
    <property type="molecule type" value="Genomic_DNA"/>
</dbReference>
<dbReference type="Gene3D" id="3.10.290.10">
    <property type="entry name" value="RNA-binding S4 domain"/>
    <property type="match status" value="1"/>
</dbReference>
<keyword evidence="2" id="KW-0413">Isomerase</keyword>
<evidence type="ECO:0000256" key="3">
    <source>
        <dbReference type="SAM" id="MobiDB-lite"/>
    </source>
</evidence>
<dbReference type="CDD" id="cd00165">
    <property type="entry name" value="S4"/>
    <property type="match status" value="1"/>
</dbReference>
<dbReference type="AlphaFoldDB" id="A0A644US69"/>
<dbReference type="InterPro" id="IPR036986">
    <property type="entry name" value="S4_RNA-bd_sf"/>
</dbReference>
<dbReference type="InterPro" id="IPR050343">
    <property type="entry name" value="RsuA_PseudoU_synthase"/>
</dbReference>
<dbReference type="SUPFAM" id="SSF55174">
    <property type="entry name" value="Alpha-L RNA-binding motif"/>
    <property type="match status" value="1"/>
</dbReference>
<name>A0A644US69_9ZZZZ</name>
<dbReference type="InterPro" id="IPR002942">
    <property type="entry name" value="S4_RNA-bd"/>
</dbReference>
<feature type="compositionally biased region" description="Basic and acidic residues" evidence="3">
    <location>
        <begin position="145"/>
        <end position="191"/>
    </location>
</feature>
<organism evidence="5">
    <name type="scientific">bioreactor metagenome</name>
    <dbReference type="NCBI Taxonomy" id="1076179"/>
    <lineage>
        <taxon>unclassified sequences</taxon>
        <taxon>metagenomes</taxon>
        <taxon>ecological metagenomes</taxon>
    </lineage>
</organism>
<proteinExistence type="inferred from homology"/>
<dbReference type="PROSITE" id="PS50889">
    <property type="entry name" value="S4"/>
    <property type="match status" value="1"/>
</dbReference>
<protein>
    <recommendedName>
        <fullName evidence="4">RNA-binding S4 domain-containing protein</fullName>
    </recommendedName>
</protein>
<accession>A0A644US69</accession>
<feature type="compositionally biased region" description="Low complexity" evidence="3">
    <location>
        <begin position="90"/>
        <end position="99"/>
    </location>
</feature>
<evidence type="ECO:0000313" key="5">
    <source>
        <dbReference type="EMBL" id="MPL81920.1"/>
    </source>
</evidence>
<dbReference type="PANTHER" id="PTHR47683:SF2">
    <property type="entry name" value="RNA-BINDING S4 DOMAIN-CONTAINING PROTEIN"/>
    <property type="match status" value="1"/>
</dbReference>
<feature type="region of interest" description="Disordered" evidence="3">
    <location>
        <begin position="90"/>
        <end position="261"/>
    </location>
</feature>